<evidence type="ECO:0000256" key="4">
    <source>
        <dbReference type="ARBA" id="ARBA00022692"/>
    </source>
</evidence>
<evidence type="ECO:0000256" key="8">
    <source>
        <dbReference type="ARBA" id="ARBA00044504"/>
    </source>
</evidence>
<dbReference type="AlphaFoldDB" id="A0A6A6MQD8"/>
<comment type="similarity">
    <text evidence="8">Belongs to the major facilitator superfamily. Phosphate:H(+) symporter (TC 2.A.1.9) family.</text>
</comment>
<evidence type="ECO:0000256" key="1">
    <source>
        <dbReference type="ARBA" id="ARBA00004141"/>
    </source>
</evidence>
<dbReference type="FunFam" id="1.20.1250.20:FF:000175">
    <property type="entry name" value="Inorganic phosphate transporter 1-6"/>
    <property type="match status" value="1"/>
</dbReference>
<dbReference type="EMBL" id="JAAGAX010000005">
    <property type="protein sequence ID" value="KAF2316092.1"/>
    <property type="molecule type" value="Genomic_DNA"/>
</dbReference>
<dbReference type="InterPro" id="IPR005828">
    <property type="entry name" value="MFS_sugar_transport-like"/>
</dbReference>
<keyword evidence="10" id="KW-1185">Reference proteome</keyword>
<dbReference type="PROSITE" id="PS50850">
    <property type="entry name" value="MFS"/>
    <property type="match status" value="1"/>
</dbReference>
<gene>
    <name evidence="9" type="ORF">GH714_040959</name>
</gene>
<comment type="subcellular location">
    <subcellularLocation>
        <location evidence="1">Membrane</location>
        <topology evidence="1">Multi-pass membrane protein</topology>
    </subcellularLocation>
</comment>
<dbReference type="OrthoDB" id="433512at2759"/>
<dbReference type="GO" id="GO:0016020">
    <property type="term" value="C:membrane"/>
    <property type="evidence" value="ECO:0007669"/>
    <property type="project" value="UniProtKB-SubCell"/>
</dbReference>
<dbReference type="Proteomes" id="UP000467840">
    <property type="component" value="Chromosome 15"/>
</dbReference>
<dbReference type="SUPFAM" id="SSF103473">
    <property type="entry name" value="MFS general substrate transporter"/>
    <property type="match status" value="1"/>
</dbReference>
<keyword evidence="7" id="KW-0472">Membrane</keyword>
<dbReference type="PANTHER" id="PTHR24064">
    <property type="entry name" value="SOLUTE CARRIER FAMILY 22 MEMBER"/>
    <property type="match status" value="1"/>
</dbReference>
<reference evidence="9 10" key="1">
    <citation type="journal article" date="2020" name="Mol. Plant">
        <title>The Chromosome-Based Rubber Tree Genome Provides New Insights into Spurge Genome Evolution and Rubber Biosynthesis.</title>
        <authorList>
            <person name="Liu J."/>
            <person name="Shi C."/>
            <person name="Shi C.C."/>
            <person name="Li W."/>
            <person name="Zhang Q.J."/>
            <person name="Zhang Y."/>
            <person name="Li K."/>
            <person name="Lu H.F."/>
            <person name="Shi C."/>
            <person name="Zhu S.T."/>
            <person name="Xiao Z.Y."/>
            <person name="Nan H."/>
            <person name="Yue Y."/>
            <person name="Zhu X.G."/>
            <person name="Wu Y."/>
            <person name="Hong X.N."/>
            <person name="Fan G.Y."/>
            <person name="Tong Y."/>
            <person name="Zhang D."/>
            <person name="Mao C.L."/>
            <person name="Liu Y.L."/>
            <person name="Hao S.J."/>
            <person name="Liu W.Q."/>
            <person name="Lv M.Q."/>
            <person name="Zhang H.B."/>
            <person name="Liu Y."/>
            <person name="Hu-Tang G.R."/>
            <person name="Wang J.P."/>
            <person name="Wang J.H."/>
            <person name="Sun Y.H."/>
            <person name="Ni S.B."/>
            <person name="Chen W.B."/>
            <person name="Zhang X.C."/>
            <person name="Jiao Y.N."/>
            <person name="Eichler E.E."/>
            <person name="Li G.H."/>
            <person name="Liu X."/>
            <person name="Gao L.Z."/>
        </authorList>
    </citation>
    <scope>NUCLEOTIDE SEQUENCE [LARGE SCALE GENOMIC DNA]</scope>
    <source>
        <strain evidence="10">cv. GT1</strain>
        <tissue evidence="9">Leaf</tissue>
    </source>
</reference>
<dbReference type="GO" id="GO:0005315">
    <property type="term" value="F:phosphate transmembrane transporter activity"/>
    <property type="evidence" value="ECO:0007669"/>
    <property type="project" value="InterPro"/>
</dbReference>
<evidence type="ECO:0000256" key="7">
    <source>
        <dbReference type="ARBA" id="ARBA00023136"/>
    </source>
</evidence>
<dbReference type="InterPro" id="IPR020846">
    <property type="entry name" value="MFS_dom"/>
</dbReference>
<sequence>MADGTKAVFSALDGAKTQLYHFKAIVIAGMGFFTDAYDLFCITAVTKLIGRLYYYEPALQKPAPGKLPDNINNAITGVALCGTLVGQLFFGWLGDKLGRKKVYGITLVTMVGSALASGLSFGFTAKSVVGALCFFRFWLGFGIGGDYPLSAVIMSEYANQKTRGAFIAAVFAMQGMGILFAGAVATIVSKLFMDAFKAPAFKDNHILSTQPEADFAWRIVLMFGAIPAALTFYWRMSMPETARYTALVEGNHKKAAADMARVLEKDIYVEETSSKPPSAANPTTPYRLFSSEFLRRHGIQLLGTTSTWFLLDIAFYSLQLTQKDIYPASGLVDKASTMNALQEMYHLSKAMTIIALVATVPGYWFTVFLIDRIGRYIIQLGGFLLMSICMAILGIQYGNLRGEKSKCETDSTKDFCDGNPKLFVVLFGLTLFFANFGPNSTTFIVPAELFPARFRSTCHGLSAAAGKAGAIIGAFVVQTYTLKGESKEIKKAIIGLAVVNLIGFFFTFLVPETKGRSLEELSGEDKELDGRTNENGRNYNASTEMT</sequence>
<organism evidence="9 10">
    <name type="scientific">Hevea brasiliensis</name>
    <name type="common">Para rubber tree</name>
    <name type="synonym">Siphonia brasiliensis</name>
    <dbReference type="NCBI Taxonomy" id="3981"/>
    <lineage>
        <taxon>Eukaryota</taxon>
        <taxon>Viridiplantae</taxon>
        <taxon>Streptophyta</taxon>
        <taxon>Embryophyta</taxon>
        <taxon>Tracheophyta</taxon>
        <taxon>Spermatophyta</taxon>
        <taxon>Magnoliopsida</taxon>
        <taxon>eudicotyledons</taxon>
        <taxon>Gunneridae</taxon>
        <taxon>Pentapetalae</taxon>
        <taxon>rosids</taxon>
        <taxon>fabids</taxon>
        <taxon>Malpighiales</taxon>
        <taxon>Euphorbiaceae</taxon>
        <taxon>Crotonoideae</taxon>
        <taxon>Micrandreae</taxon>
        <taxon>Hevea</taxon>
    </lineage>
</organism>
<comment type="caution">
    <text evidence="9">The sequence shown here is derived from an EMBL/GenBank/DDBJ whole genome shotgun (WGS) entry which is preliminary data.</text>
</comment>
<dbReference type="Gene3D" id="1.20.1250.20">
    <property type="entry name" value="MFS general substrate transporter like domains"/>
    <property type="match status" value="2"/>
</dbReference>
<keyword evidence="6" id="KW-1133">Transmembrane helix</keyword>
<keyword evidence="3" id="KW-0592">Phosphate transport</keyword>
<dbReference type="GO" id="GO:0036377">
    <property type="term" value="P:arbuscular mycorrhizal association"/>
    <property type="evidence" value="ECO:0007669"/>
    <property type="project" value="UniProtKB-ARBA"/>
</dbReference>
<dbReference type="GO" id="GO:0031669">
    <property type="term" value="P:cellular response to nutrient levels"/>
    <property type="evidence" value="ECO:0007669"/>
    <property type="project" value="UniProtKB-ARBA"/>
</dbReference>
<evidence type="ECO:0000256" key="2">
    <source>
        <dbReference type="ARBA" id="ARBA00022448"/>
    </source>
</evidence>
<keyword evidence="2" id="KW-0813">Transport</keyword>
<dbReference type="GO" id="GO:0006817">
    <property type="term" value="P:phosphate ion transport"/>
    <property type="evidence" value="ECO:0007669"/>
    <property type="project" value="UniProtKB-KW"/>
</dbReference>
<proteinExistence type="inferred from homology"/>
<evidence type="ECO:0000313" key="10">
    <source>
        <dbReference type="Proteomes" id="UP000467840"/>
    </source>
</evidence>
<dbReference type="GO" id="GO:0015293">
    <property type="term" value="F:symporter activity"/>
    <property type="evidence" value="ECO:0007669"/>
    <property type="project" value="UniProtKB-KW"/>
</dbReference>
<accession>A0A6A6MQD8</accession>
<keyword evidence="4" id="KW-0812">Transmembrane</keyword>
<dbReference type="NCBIfam" id="TIGR00887">
    <property type="entry name" value="2A0109"/>
    <property type="match status" value="1"/>
</dbReference>
<evidence type="ECO:0000256" key="6">
    <source>
        <dbReference type="ARBA" id="ARBA00022989"/>
    </source>
</evidence>
<dbReference type="Pfam" id="PF00083">
    <property type="entry name" value="Sugar_tr"/>
    <property type="match status" value="1"/>
</dbReference>
<protein>
    <submittedName>
        <fullName evidence="9">Uncharacterized protein</fullName>
    </submittedName>
</protein>
<dbReference type="InterPro" id="IPR036259">
    <property type="entry name" value="MFS_trans_sf"/>
</dbReference>
<evidence type="ECO:0000256" key="5">
    <source>
        <dbReference type="ARBA" id="ARBA00022847"/>
    </source>
</evidence>
<evidence type="ECO:0000256" key="3">
    <source>
        <dbReference type="ARBA" id="ARBA00022592"/>
    </source>
</evidence>
<dbReference type="CDD" id="cd17364">
    <property type="entry name" value="MFS_PhT"/>
    <property type="match status" value="1"/>
</dbReference>
<name>A0A6A6MQD8_HEVBR</name>
<keyword evidence="5" id="KW-0769">Symport</keyword>
<evidence type="ECO:0000313" key="9">
    <source>
        <dbReference type="EMBL" id="KAF2316092.1"/>
    </source>
</evidence>
<dbReference type="InterPro" id="IPR004738">
    <property type="entry name" value="Phos_permease"/>
</dbReference>